<evidence type="ECO:0000313" key="3">
    <source>
        <dbReference type="Proteomes" id="UP000008136"/>
    </source>
</evidence>
<accession>F2KN74</accession>
<dbReference type="KEGG" id="ave:Arcve_0134"/>
<dbReference type="Proteomes" id="UP000008136">
    <property type="component" value="Chromosome"/>
</dbReference>
<dbReference type="HOGENOM" id="CLU_1700188_0_0_2"/>
<reference evidence="2 3" key="1">
    <citation type="submission" date="2011-03" db="EMBL/GenBank/DDBJ databases">
        <title>The complete genome of Archaeoglobus veneficus SNP6.</title>
        <authorList>
            <consortium name="US DOE Joint Genome Institute (JGI-PGF)"/>
            <person name="Lucas S."/>
            <person name="Copeland A."/>
            <person name="Lapidus A."/>
            <person name="Bruce D."/>
            <person name="Goodwin L."/>
            <person name="Pitluck S."/>
            <person name="Kyrpides N."/>
            <person name="Mavromatis K."/>
            <person name="Pagani I."/>
            <person name="Ivanova N."/>
            <person name="Mikhailova N."/>
            <person name="Lu M."/>
            <person name="Detter J.C."/>
            <person name="Tapia R."/>
            <person name="Han C."/>
            <person name="Land M."/>
            <person name="Hauser L."/>
            <person name="Markowitz V."/>
            <person name="Cheng J.-F."/>
            <person name="Hugenholtz P."/>
            <person name="Woyke T."/>
            <person name="Wu D."/>
            <person name="Spring S."/>
            <person name="Brambilla E."/>
            <person name="Klenk H.-P."/>
            <person name="Eisen J.A."/>
        </authorList>
    </citation>
    <scope>NUCLEOTIDE SEQUENCE [LARGE SCALE GENOMIC DNA]</scope>
    <source>
        <strain>SNP6</strain>
    </source>
</reference>
<dbReference type="SUPFAM" id="SSF52402">
    <property type="entry name" value="Adenine nucleotide alpha hydrolases-like"/>
    <property type="match status" value="1"/>
</dbReference>
<evidence type="ECO:0000313" key="2">
    <source>
        <dbReference type="EMBL" id="AEA46175.1"/>
    </source>
</evidence>
<organism evidence="2 3">
    <name type="scientific">Archaeoglobus veneficus (strain DSM 11195 / SNP6)</name>
    <dbReference type="NCBI Taxonomy" id="693661"/>
    <lineage>
        <taxon>Archaea</taxon>
        <taxon>Methanobacteriati</taxon>
        <taxon>Methanobacteriota</taxon>
        <taxon>Archaeoglobi</taxon>
        <taxon>Archaeoglobales</taxon>
        <taxon>Archaeoglobaceae</taxon>
        <taxon>Archaeoglobus</taxon>
    </lineage>
</organism>
<keyword evidence="3" id="KW-1185">Reference proteome</keyword>
<dbReference type="Pfam" id="PF00582">
    <property type="entry name" value="Usp"/>
    <property type="match status" value="1"/>
</dbReference>
<evidence type="ECO:0000259" key="1">
    <source>
        <dbReference type="Pfam" id="PF00582"/>
    </source>
</evidence>
<dbReference type="CDD" id="cd00293">
    <property type="entry name" value="USP-like"/>
    <property type="match status" value="1"/>
</dbReference>
<dbReference type="GeneID" id="10393226"/>
<dbReference type="InterPro" id="IPR014729">
    <property type="entry name" value="Rossmann-like_a/b/a_fold"/>
</dbReference>
<dbReference type="AlphaFoldDB" id="F2KN74"/>
<dbReference type="STRING" id="693661.Arcve_0134"/>
<protein>
    <recommendedName>
        <fullName evidence="1">UspA domain-containing protein</fullName>
    </recommendedName>
</protein>
<name>F2KN74_ARCVS</name>
<dbReference type="InterPro" id="IPR006016">
    <property type="entry name" value="UspA"/>
</dbReference>
<dbReference type="EMBL" id="CP002588">
    <property type="protein sequence ID" value="AEA46175.1"/>
    <property type="molecule type" value="Genomic_DNA"/>
</dbReference>
<proteinExistence type="predicted"/>
<gene>
    <name evidence="2" type="ordered locus">Arcve_0134</name>
</gene>
<dbReference type="Gene3D" id="3.40.50.620">
    <property type="entry name" value="HUPs"/>
    <property type="match status" value="1"/>
</dbReference>
<sequence length="154" mass="17011">MITVQSNKSEAIPENRARVLLVISDSTGTDVAERVVKFVKSGFDAVVLVQYIVDMEPIPPMVSVEEEKRFFSEMREKGRRIVEKVISKLTSEGVDARFVGMHFGIADEEVLRAEKTLKPDVIIVGCRKSPLKGLSKGLAEKIVAEAKTPVLIAK</sequence>
<dbReference type="eggNOG" id="arCOG02053">
    <property type="taxonomic scope" value="Archaea"/>
</dbReference>
<feature type="domain" description="UspA" evidence="1">
    <location>
        <begin position="18"/>
        <end position="154"/>
    </location>
</feature>
<dbReference type="RefSeq" id="WP_013682851.1">
    <property type="nucleotide sequence ID" value="NC_015320.1"/>
</dbReference>